<sequence length="778" mass="86500">MATDRRKDSDLDINPGYAVFQIAKALTTSHENPDPAVRERAKEKISKWEAVLKSALAGLVAHGSRTPLPSMPAWVTPEVITGGFVTGEYLAGGPLQEHEVKLIHQLSMGLNAEKPDRRRLNAHFLTDQGMNELLDMLSSGRYDIAVPEEGALMVVAWLLDNGYPEDARNLVDELLPYFDRLRFYPIPSDRQRRSGSRVHLQSVGKTLADVNDIRPNKRILAQKEAVQIWTPLHDRIVGLFLETVEDGYPCRKYPDGWHQRAEALLHQYTELKERYPANGKAHDAKGHQAQLRGFLARIAAQTDSPHAWEINRIRSILDHYIAKRGAPGSPECEGMRKLQSRSVSSPTFHQIAKVVALRLAGCGENGGGLDDVAHLIQPVTLDEESRTGLPEGTPVPSSIERKVERCLNAPIELLVERGLITSGETLARVLPQITAGIRAAGITDPSLGELFGAIYQSFRRRRSLLLLDLDGQVKLEELPWIAALDRLRCVTPSTQALSKQTLAEIAAVSVTSFPHVVTPNKLLQEFRALAQSASLQLPFVDEVAADIFMGRFSGKFVEATCLAAVHLDGTLYATYYDIDYLQILRDSDSTRYGDRTESRIVAPAGSGFAEYCASRAGVRLGTWQPAVNGMIIEQQQILTTQNLATLFFGVGLAEALKDDLEEMAKQCFRWICKRQQAKTDQWHGLLIMIKNTAYAWRQMVFYLALVPAHDVASFVRWAELHLAKQPEGFQAKFRPVLDGLIQATKGQSISGGAGDRTMTRQFLGWSDTTHWLLADRSQ</sequence>
<dbReference type="EMBL" id="LR025743">
    <property type="protein sequence ID" value="VBB14940.1"/>
    <property type="molecule type" value="Genomic_DNA"/>
</dbReference>
<dbReference type="AlphaFoldDB" id="A0AAJ5T6W5"/>
<evidence type="ECO:0000313" key="2">
    <source>
        <dbReference type="Proteomes" id="UP000268684"/>
    </source>
</evidence>
<dbReference type="RefSeq" id="WP_163012942.1">
    <property type="nucleotide sequence ID" value="NZ_LR025743.1"/>
</dbReference>
<name>A0AAJ5T6W5_9BURK</name>
<gene>
    <name evidence="1" type="ORF">BSTAB16_5132</name>
</gene>
<accession>A0AAJ5T6W5</accession>
<evidence type="ECO:0000313" key="1">
    <source>
        <dbReference type="EMBL" id="VBB14940.1"/>
    </source>
</evidence>
<reference evidence="1 2" key="1">
    <citation type="submission" date="2017-11" db="EMBL/GenBank/DDBJ databases">
        <authorList>
            <person name="Seth-Smith MB H."/>
        </authorList>
    </citation>
    <scope>NUCLEOTIDE SEQUENCE [LARGE SCALE GENOMIC DNA]</scope>
    <source>
        <strain evidence="1">E</strain>
    </source>
</reference>
<dbReference type="GeneID" id="71060114"/>
<keyword evidence="2" id="KW-1185">Reference proteome</keyword>
<organism evidence="1 2">
    <name type="scientific">Burkholderia stabilis</name>
    <dbReference type="NCBI Taxonomy" id="95485"/>
    <lineage>
        <taxon>Bacteria</taxon>
        <taxon>Pseudomonadati</taxon>
        <taxon>Pseudomonadota</taxon>
        <taxon>Betaproteobacteria</taxon>
        <taxon>Burkholderiales</taxon>
        <taxon>Burkholderiaceae</taxon>
        <taxon>Burkholderia</taxon>
        <taxon>Burkholderia cepacia complex</taxon>
    </lineage>
</organism>
<proteinExistence type="predicted"/>
<protein>
    <submittedName>
        <fullName evidence="1">Uncharacterized protein</fullName>
    </submittedName>
</protein>
<dbReference type="Proteomes" id="UP000268684">
    <property type="component" value="Chromosome II"/>
</dbReference>